<comment type="similarity">
    <text evidence="1">Belongs to the short-chain dehydrogenases/reductases (SDR) family.</text>
</comment>
<reference evidence="3" key="1">
    <citation type="submission" date="2020-01" db="EMBL/GenBank/DDBJ databases">
        <authorList>
            <consortium name="DOE Joint Genome Institute"/>
            <person name="Haridas S."/>
            <person name="Albert R."/>
            <person name="Binder M."/>
            <person name="Bloem J."/>
            <person name="Labutti K."/>
            <person name="Salamov A."/>
            <person name="Andreopoulos B."/>
            <person name="Baker S.E."/>
            <person name="Barry K."/>
            <person name="Bills G."/>
            <person name="Bluhm B.H."/>
            <person name="Cannon C."/>
            <person name="Castanera R."/>
            <person name="Culley D.E."/>
            <person name="Daum C."/>
            <person name="Ezra D."/>
            <person name="Gonzalez J.B."/>
            <person name="Henrissat B."/>
            <person name="Kuo A."/>
            <person name="Liang C."/>
            <person name="Lipzen A."/>
            <person name="Lutzoni F."/>
            <person name="Magnuson J."/>
            <person name="Mondo S."/>
            <person name="Nolan M."/>
            <person name="Ohm R."/>
            <person name="Pangilinan J."/>
            <person name="Park H.-J."/>
            <person name="Ramirez L."/>
            <person name="Alfaro M."/>
            <person name="Sun H."/>
            <person name="Tritt A."/>
            <person name="Yoshinaga Y."/>
            <person name="Zwiers L.-H."/>
            <person name="Turgeon B.G."/>
            <person name="Goodwin S.B."/>
            <person name="Spatafora J.W."/>
            <person name="Crous P.W."/>
            <person name="Grigoriev I.V."/>
        </authorList>
    </citation>
    <scope>NUCLEOTIDE SEQUENCE</scope>
    <source>
        <strain evidence="3">IPT5</strain>
    </source>
</reference>
<evidence type="ECO:0000313" key="3">
    <source>
        <dbReference type="EMBL" id="KAF2846693.1"/>
    </source>
</evidence>
<evidence type="ECO:0000256" key="2">
    <source>
        <dbReference type="ARBA" id="ARBA00023002"/>
    </source>
</evidence>
<keyword evidence="4" id="KW-1185">Reference proteome</keyword>
<dbReference type="InterPro" id="IPR036291">
    <property type="entry name" value="NAD(P)-bd_dom_sf"/>
</dbReference>
<dbReference type="Gene3D" id="3.40.50.720">
    <property type="entry name" value="NAD(P)-binding Rossmann-like Domain"/>
    <property type="match status" value="1"/>
</dbReference>
<dbReference type="EMBL" id="MU006332">
    <property type="protein sequence ID" value="KAF2846693.1"/>
    <property type="molecule type" value="Genomic_DNA"/>
</dbReference>
<gene>
    <name evidence="3" type="ORF">T440DRAFT_471588</name>
</gene>
<protein>
    <submittedName>
        <fullName evidence="3">NAD(P)-binding protein</fullName>
    </submittedName>
</protein>
<dbReference type="AlphaFoldDB" id="A0A6A7AUC7"/>
<name>A0A6A7AUC7_9PLEO</name>
<accession>A0A6A7AUC7</accession>
<dbReference type="GO" id="GO:0016491">
    <property type="term" value="F:oxidoreductase activity"/>
    <property type="evidence" value="ECO:0007669"/>
    <property type="project" value="UniProtKB-KW"/>
</dbReference>
<proteinExistence type="inferred from homology"/>
<dbReference type="PANTHER" id="PTHR24320">
    <property type="entry name" value="RETINOL DEHYDROGENASE"/>
    <property type="match status" value="1"/>
</dbReference>
<dbReference type="SUPFAM" id="SSF51735">
    <property type="entry name" value="NAD(P)-binding Rossmann-fold domains"/>
    <property type="match status" value="1"/>
</dbReference>
<organism evidence="3 4">
    <name type="scientific">Plenodomus tracheiphilus IPT5</name>
    <dbReference type="NCBI Taxonomy" id="1408161"/>
    <lineage>
        <taxon>Eukaryota</taxon>
        <taxon>Fungi</taxon>
        <taxon>Dikarya</taxon>
        <taxon>Ascomycota</taxon>
        <taxon>Pezizomycotina</taxon>
        <taxon>Dothideomycetes</taxon>
        <taxon>Pleosporomycetidae</taxon>
        <taxon>Pleosporales</taxon>
        <taxon>Pleosporineae</taxon>
        <taxon>Leptosphaeriaceae</taxon>
        <taxon>Plenodomus</taxon>
    </lineage>
</organism>
<evidence type="ECO:0000256" key="1">
    <source>
        <dbReference type="ARBA" id="ARBA00006484"/>
    </source>
</evidence>
<keyword evidence="2" id="KW-0560">Oxidoreductase</keyword>
<evidence type="ECO:0000313" key="4">
    <source>
        <dbReference type="Proteomes" id="UP000799423"/>
    </source>
</evidence>
<dbReference type="InterPro" id="IPR002347">
    <property type="entry name" value="SDR_fam"/>
</dbReference>
<dbReference type="PRINTS" id="PR00081">
    <property type="entry name" value="GDHRDH"/>
</dbReference>
<dbReference type="OrthoDB" id="191139at2759"/>
<dbReference type="Proteomes" id="UP000799423">
    <property type="component" value="Unassembled WGS sequence"/>
</dbReference>
<sequence>MDIKEDAVHAASHHHCKHRFFDDRNTTHSYNQNQNHINKTLPQQNTFRYLKMTTQYAAAHVSPKGPGDARPKAREIVANEELEGKWSDKTVLITGVSSGIGIETSRALFKTGATLYLTARNLAKAKTALSDIVDSDRVHLIELDLNSLASVRKCVETFLAQSKNLNLLIANAGVMATPEGKTADGFETQWGTNHLAHFLLIQLLLPTLQESAKKSPGFASRVVVLTSSAHRDGPINWDDFNYERPGTYHPWAAYAQSKLANLYTATEIERRYGGQGVHAWGVHPGLILTGLLVHIDEKTQKEWSANPEVGNNIKDAEQGAATTVWAATAKALEGKGGKYLENCGIAGPAPAKFEQHHAGHAPNAYDEEAAKKLWEKTVEILKPFSN</sequence>
<dbReference type="PANTHER" id="PTHR24320:SF272">
    <property type="entry name" value="NAD(P)-BINDING ROSSMANN-FOLD SUPERFAMILY PROTEIN"/>
    <property type="match status" value="1"/>
</dbReference>
<dbReference type="Pfam" id="PF00106">
    <property type="entry name" value="adh_short"/>
    <property type="match status" value="1"/>
</dbReference>